<dbReference type="InterPro" id="IPR056822">
    <property type="entry name" value="TEN_NHL"/>
</dbReference>
<gene>
    <name evidence="3" type="ORF">NAEGRDRAFT_68760</name>
</gene>
<dbReference type="SMR" id="D2VIQ6"/>
<evidence type="ECO:0000256" key="1">
    <source>
        <dbReference type="ARBA" id="ARBA00022737"/>
    </source>
</evidence>
<dbReference type="RefSeq" id="XP_002676061.1">
    <property type="nucleotide sequence ID" value="XM_002676015.1"/>
</dbReference>
<protein>
    <submittedName>
        <fullName evidence="3">Predicted protein</fullName>
    </submittedName>
</protein>
<reference evidence="3 4" key="1">
    <citation type="journal article" date="2010" name="Cell">
        <title>The genome of Naegleria gruberi illuminates early eukaryotic versatility.</title>
        <authorList>
            <person name="Fritz-Laylin L.K."/>
            <person name="Prochnik S.E."/>
            <person name="Ginger M.L."/>
            <person name="Dacks J.B."/>
            <person name="Carpenter M.L."/>
            <person name="Field M.C."/>
            <person name="Kuo A."/>
            <person name="Paredez A."/>
            <person name="Chapman J."/>
            <person name="Pham J."/>
            <person name="Shu S."/>
            <person name="Neupane R."/>
            <person name="Cipriano M."/>
            <person name="Mancuso J."/>
            <person name="Tu H."/>
            <person name="Salamov A."/>
            <person name="Lindquist E."/>
            <person name="Shapiro H."/>
            <person name="Lucas S."/>
            <person name="Grigoriev I.V."/>
            <person name="Cande W.Z."/>
            <person name="Fulton C."/>
            <person name="Rokhsar D.S."/>
            <person name="Dawson S.C."/>
        </authorList>
    </citation>
    <scope>NUCLEOTIDE SEQUENCE [LARGE SCALE GENOMIC DNA]</scope>
    <source>
        <strain evidence="3 4">NEG-M</strain>
    </source>
</reference>
<dbReference type="SUPFAM" id="SSF101898">
    <property type="entry name" value="NHL repeat"/>
    <property type="match status" value="2"/>
</dbReference>
<dbReference type="EMBL" id="GG738874">
    <property type="protein sequence ID" value="EFC43317.1"/>
    <property type="molecule type" value="Genomic_DNA"/>
</dbReference>
<evidence type="ECO:0000313" key="3">
    <source>
        <dbReference type="EMBL" id="EFC43317.1"/>
    </source>
</evidence>
<dbReference type="Gene3D" id="2.120.10.30">
    <property type="entry name" value="TolB, C-terminal domain"/>
    <property type="match status" value="5"/>
</dbReference>
<dbReference type="PANTHER" id="PTHR46388">
    <property type="entry name" value="NHL REPEAT-CONTAINING PROTEIN 2"/>
    <property type="match status" value="1"/>
</dbReference>
<name>D2VIQ6_NAEGR</name>
<dbReference type="VEuPathDB" id="AmoebaDB:NAEGRDRAFT_68760"/>
<dbReference type="KEGG" id="ngr:NAEGRDRAFT_68760"/>
<dbReference type="InterPro" id="IPR001258">
    <property type="entry name" value="NHL_repeat"/>
</dbReference>
<dbReference type="GeneID" id="8861992"/>
<accession>D2VIQ6</accession>
<keyword evidence="1" id="KW-0677">Repeat</keyword>
<keyword evidence="4" id="KW-1185">Reference proteome</keyword>
<sequence>MKELDFSKSIFIITILLLLILHHFEYYSNQGGFVLGAGVVRTLVGSMRGLDKVLATQTSLNLPSSITHEDANGEYYISESYMGVIWRVFNNGTMVRFAGTGFQGYNGDGKLALETDLNYPGSLMMYDGELYFSDLSNYLVRKVDRNGYVRTVAGSIKSYGYADNVLANETNIYPTGIYVTKLGEVLIADSSIHRIRKVLNNGTIITIAGNGKQGYNGEGLSGLDSALKEPYSVDMDSDGNIYFADKGNSIIRKILASNGAVITVAGNGTKGYFANTIDALSSQLDTPVMVTVGKNGEFYIVTGNLIRKVSSDGLISTVVGTGATGPFEDNILAVNATLGIPSDVKISRNSELLIVDTFNYRIRKVLLNGTIQTIAGNGFDRFNGDGLQAKDTLLNSPSSLIVNPDQSLYIVERDNQRIRKVDPNGIVSTFIGTGKRGFNGDRLALDVQLYNPTSISIDSNGTIWFSEANSHRIRKLLSNGTVITVVGSTTGSTADGPALQTKLTIPNGIGFDLDGSLLIADRYNHRIRKLLSNGTLITIAGTGVSGKGGDDILATNSSLNQPSGVCTMPNGDILIADRANHQIRRLFVNGTIKTIAGTGSSGYNGDGLPATSSTLNYPQTVTMFHNEIYMVDTSNSRIRKILNNGTMITIVGNGIRGDSLDGLDPLESKLKSPYHVTFDSRGRMYISDYSNHKIKVVDFNSSPETNTTFNNRTLPSTDSNTTSAISNSTLNNNSTNLYNSTVIGNNSLPNNGSLIPSTSNSTIVTPTSNHSFTSIPIRNSTFVSQSQKSCIPTKWLVLLLFVAFLLTTNPQDYDNKNVE</sequence>
<dbReference type="InParanoid" id="D2VIQ6"/>
<evidence type="ECO:0000313" key="4">
    <source>
        <dbReference type="Proteomes" id="UP000006671"/>
    </source>
</evidence>
<dbReference type="eggNOG" id="KOG4659">
    <property type="taxonomic scope" value="Eukaryota"/>
</dbReference>
<dbReference type="SUPFAM" id="SSF63829">
    <property type="entry name" value="Calcium-dependent phosphotriesterase"/>
    <property type="match status" value="1"/>
</dbReference>
<dbReference type="Pfam" id="PF01436">
    <property type="entry name" value="NHL"/>
    <property type="match status" value="1"/>
</dbReference>
<dbReference type="OrthoDB" id="9328097at2759"/>
<organism evidence="4">
    <name type="scientific">Naegleria gruberi</name>
    <name type="common">Amoeba</name>
    <dbReference type="NCBI Taxonomy" id="5762"/>
    <lineage>
        <taxon>Eukaryota</taxon>
        <taxon>Discoba</taxon>
        <taxon>Heterolobosea</taxon>
        <taxon>Tetramitia</taxon>
        <taxon>Eutetramitia</taxon>
        <taxon>Vahlkampfiidae</taxon>
        <taxon>Naegleria</taxon>
    </lineage>
</organism>
<dbReference type="PANTHER" id="PTHR46388:SF2">
    <property type="entry name" value="NHL REPEAT-CONTAINING PROTEIN 2"/>
    <property type="match status" value="1"/>
</dbReference>
<dbReference type="Pfam" id="PF25021">
    <property type="entry name" value="TEN_NHL"/>
    <property type="match status" value="1"/>
</dbReference>
<feature type="domain" description="Teneurin NHL" evidence="2">
    <location>
        <begin position="332"/>
        <end position="421"/>
    </location>
</feature>
<dbReference type="Proteomes" id="UP000006671">
    <property type="component" value="Unassembled WGS sequence"/>
</dbReference>
<dbReference type="InterPro" id="IPR011042">
    <property type="entry name" value="6-blade_b-propeller_TolB-like"/>
</dbReference>
<evidence type="ECO:0000259" key="2">
    <source>
        <dbReference type="Pfam" id="PF25021"/>
    </source>
</evidence>
<proteinExistence type="predicted"/>
<dbReference type="AlphaFoldDB" id="D2VIQ6"/>